<dbReference type="InterPro" id="IPR002725">
    <property type="entry name" value="YgjP-like_metallopeptidase"/>
</dbReference>
<dbReference type="CDD" id="cd07344">
    <property type="entry name" value="M48_yhfN_like"/>
    <property type="match status" value="1"/>
</dbReference>
<dbReference type="InterPro" id="IPR053136">
    <property type="entry name" value="UTP_pyrophosphatase-like"/>
</dbReference>
<dbReference type="PANTHER" id="PTHR30399:SF1">
    <property type="entry name" value="UTP PYROPHOSPHATASE"/>
    <property type="match status" value="1"/>
</dbReference>
<feature type="region of interest" description="Disordered" evidence="1">
    <location>
        <begin position="21"/>
        <end position="41"/>
    </location>
</feature>
<evidence type="ECO:0000313" key="4">
    <source>
        <dbReference type="Proteomes" id="UP000001693"/>
    </source>
</evidence>
<dbReference type="AlphaFoldDB" id="B1Y7N9"/>
<dbReference type="Pfam" id="PF01863">
    <property type="entry name" value="YgjP-like"/>
    <property type="match status" value="1"/>
</dbReference>
<sequence length="321" mass="35025">MKRRPAPDSPDLQLSLPLLYGDTSAGTRTEPAATPVSAGPAAPAPVAAAALVPAAPAAPRPTGLLRHPRGNREISLGGQAIAYELKRARRRTIGFVIGTEGLAVSAPRWVGQPEIDAALASKERWILRKLADQGERRQRVEAARLEWRDGTRLPFLGGTLVLVLDPGVRGVLLHEPAATPPAHTDAIAEPPERRLHIGLPLQADAAQIREGVQRWLQRQALQLFEARCGHYAPQLGVQVRRLRLSSAQTRWGSASADGTVRLNWRLIHFGLASIDYVVVHELAHLREMNHSPAFWAVVHSVMPDYQSRRGTLKDGPVPVFD</sequence>
<dbReference type="HOGENOM" id="CLU_065947_2_0_4"/>
<dbReference type="EMBL" id="CP001013">
    <property type="protein sequence ID" value="ACB32487.1"/>
    <property type="molecule type" value="Genomic_DNA"/>
</dbReference>
<protein>
    <recommendedName>
        <fullName evidence="2">YgjP-like metallopeptidase domain-containing protein</fullName>
    </recommendedName>
</protein>
<accession>B1Y7N9</accession>
<feature type="compositionally biased region" description="Low complexity" evidence="1">
    <location>
        <begin position="31"/>
        <end position="41"/>
    </location>
</feature>
<evidence type="ECO:0000313" key="3">
    <source>
        <dbReference type="EMBL" id="ACB32487.1"/>
    </source>
</evidence>
<dbReference type="Gene3D" id="3.30.2010.10">
    <property type="entry name" value="Metalloproteases ('zincins'), catalytic domain"/>
    <property type="match status" value="1"/>
</dbReference>
<keyword evidence="4" id="KW-1185">Reference proteome</keyword>
<proteinExistence type="predicted"/>
<organism evidence="3 4">
    <name type="scientific">Leptothrix cholodnii (strain ATCC 51168 / LMG 8142 / SP-6)</name>
    <name type="common">Leptothrix discophora (strain SP-6)</name>
    <dbReference type="NCBI Taxonomy" id="395495"/>
    <lineage>
        <taxon>Bacteria</taxon>
        <taxon>Pseudomonadati</taxon>
        <taxon>Pseudomonadota</taxon>
        <taxon>Betaproteobacteria</taxon>
        <taxon>Burkholderiales</taxon>
        <taxon>Sphaerotilaceae</taxon>
        <taxon>Leptothrix</taxon>
    </lineage>
</organism>
<dbReference type="eggNOG" id="COG1451">
    <property type="taxonomic scope" value="Bacteria"/>
</dbReference>
<dbReference type="PANTHER" id="PTHR30399">
    <property type="entry name" value="UNCHARACTERIZED PROTEIN YGJP"/>
    <property type="match status" value="1"/>
</dbReference>
<reference evidence="3 4" key="1">
    <citation type="submission" date="2008-03" db="EMBL/GenBank/DDBJ databases">
        <title>Complete sequence of Leptothrix cholodnii SP-6.</title>
        <authorList>
            <consortium name="US DOE Joint Genome Institute"/>
            <person name="Copeland A."/>
            <person name="Lucas S."/>
            <person name="Lapidus A."/>
            <person name="Glavina del Rio T."/>
            <person name="Dalin E."/>
            <person name="Tice H."/>
            <person name="Bruce D."/>
            <person name="Goodwin L."/>
            <person name="Pitluck S."/>
            <person name="Chertkov O."/>
            <person name="Brettin T."/>
            <person name="Detter J.C."/>
            <person name="Han C."/>
            <person name="Kuske C.R."/>
            <person name="Schmutz J."/>
            <person name="Larimer F."/>
            <person name="Land M."/>
            <person name="Hauser L."/>
            <person name="Kyrpides N."/>
            <person name="Lykidis A."/>
            <person name="Emerson D."/>
            <person name="Richardson P."/>
        </authorList>
    </citation>
    <scope>NUCLEOTIDE SEQUENCE [LARGE SCALE GENOMIC DNA]</scope>
    <source>
        <strain evidence="4">ATCC 51168 / LMG 8142 / SP-6</strain>
    </source>
</reference>
<dbReference type="STRING" id="395495.Lcho_0212"/>
<evidence type="ECO:0000259" key="2">
    <source>
        <dbReference type="Pfam" id="PF01863"/>
    </source>
</evidence>
<dbReference type="OrthoDB" id="9811177at2"/>
<name>B1Y7N9_LEPCP</name>
<dbReference type="Proteomes" id="UP000001693">
    <property type="component" value="Chromosome"/>
</dbReference>
<feature type="domain" description="YgjP-like metallopeptidase" evidence="2">
    <location>
        <begin position="92"/>
        <end position="313"/>
    </location>
</feature>
<dbReference type="KEGG" id="lch:Lcho_0212"/>
<gene>
    <name evidence="3" type="ordered locus">Lcho_0212</name>
</gene>
<evidence type="ECO:0000256" key="1">
    <source>
        <dbReference type="SAM" id="MobiDB-lite"/>
    </source>
</evidence>
<dbReference type="RefSeq" id="WP_012345249.1">
    <property type="nucleotide sequence ID" value="NC_010524.1"/>
</dbReference>